<comment type="caution">
    <text evidence="3">The sequence shown here is derived from an EMBL/GenBank/DDBJ whole genome shotgun (WGS) entry which is preliminary data.</text>
</comment>
<evidence type="ECO:0000313" key="4">
    <source>
        <dbReference type="Proteomes" id="UP000523079"/>
    </source>
</evidence>
<name>A0A7W3IPN9_9ACTN</name>
<evidence type="ECO:0000313" key="3">
    <source>
        <dbReference type="EMBL" id="MBA8792956.1"/>
    </source>
</evidence>
<dbReference type="Gene3D" id="2.30.110.10">
    <property type="entry name" value="Electron Transport, Fmn-binding Protein, Chain A"/>
    <property type="match status" value="1"/>
</dbReference>
<keyword evidence="1" id="KW-0560">Oxidoreductase</keyword>
<accession>A0A7W3IPN9</accession>
<keyword evidence="4" id="KW-1185">Reference proteome</keyword>
<protein>
    <recommendedName>
        <fullName evidence="2">Pyridoxamine 5'-phosphate oxidase N-terminal domain-containing protein</fullName>
    </recommendedName>
</protein>
<evidence type="ECO:0000256" key="1">
    <source>
        <dbReference type="ARBA" id="ARBA00023002"/>
    </source>
</evidence>
<sequence>MEPSRITEILRDPVTRDLTDRQPIGQIAYAAADGSPRVVPLGYLLREDRFVFFTVPGSDKVAALRRDPRIALSVDTYPPPCCLLVRGTAELREEPGVPEEYLEASYRTMPAEQHAGFAAQVRSLYDSMVRITVTPTWVRLNDFQRTAPRAVERLVAAKRAGGAAV</sequence>
<dbReference type="Pfam" id="PF01243">
    <property type="entry name" value="PNPOx_N"/>
    <property type="match status" value="1"/>
</dbReference>
<dbReference type="SUPFAM" id="SSF50475">
    <property type="entry name" value="FMN-binding split barrel"/>
    <property type="match status" value="1"/>
</dbReference>
<dbReference type="AlphaFoldDB" id="A0A7W3IPN9"/>
<organism evidence="3 4">
    <name type="scientific">Microlunatus kandeliicorticis</name>
    <dbReference type="NCBI Taxonomy" id="1759536"/>
    <lineage>
        <taxon>Bacteria</taxon>
        <taxon>Bacillati</taxon>
        <taxon>Actinomycetota</taxon>
        <taxon>Actinomycetes</taxon>
        <taxon>Propionibacteriales</taxon>
        <taxon>Propionibacteriaceae</taxon>
        <taxon>Microlunatus</taxon>
    </lineage>
</organism>
<dbReference type="InterPro" id="IPR011576">
    <property type="entry name" value="Pyridox_Oxase_N"/>
</dbReference>
<dbReference type="GO" id="GO:0005829">
    <property type="term" value="C:cytosol"/>
    <property type="evidence" value="ECO:0007669"/>
    <property type="project" value="TreeGrafter"/>
</dbReference>
<dbReference type="PANTHER" id="PTHR35176">
    <property type="entry name" value="HEME OXYGENASE HI_0854-RELATED"/>
    <property type="match status" value="1"/>
</dbReference>
<dbReference type="GO" id="GO:0016627">
    <property type="term" value="F:oxidoreductase activity, acting on the CH-CH group of donors"/>
    <property type="evidence" value="ECO:0007669"/>
    <property type="project" value="TreeGrafter"/>
</dbReference>
<dbReference type="GO" id="GO:0070967">
    <property type="term" value="F:coenzyme F420 binding"/>
    <property type="evidence" value="ECO:0007669"/>
    <property type="project" value="TreeGrafter"/>
</dbReference>
<feature type="domain" description="Pyridoxamine 5'-phosphate oxidase N-terminal" evidence="2">
    <location>
        <begin position="16"/>
        <end position="120"/>
    </location>
</feature>
<dbReference type="EMBL" id="JACGWT010000001">
    <property type="protein sequence ID" value="MBA8792956.1"/>
    <property type="molecule type" value="Genomic_DNA"/>
</dbReference>
<dbReference type="InterPro" id="IPR052019">
    <property type="entry name" value="F420H2_bilvrd_red/Heme_oxyg"/>
</dbReference>
<dbReference type="Proteomes" id="UP000523079">
    <property type="component" value="Unassembled WGS sequence"/>
</dbReference>
<dbReference type="PANTHER" id="PTHR35176:SF2">
    <property type="entry name" value="F420H(2)-DEPENDENT REDUCTASE RV1155"/>
    <property type="match status" value="1"/>
</dbReference>
<evidence type="ECO:0000259" key="2">
    <source>
        <dbReference type="Pfam" id="PF01243"/>
    </source>
</evidence>
<dbReference type="RefSeq" id="WP_182558528.1">
    <property type="nucleotide sequence ID" value="NZ_JACGWT010000001.1"/>
</dbReference>
<reference evidence="3 4" key="1">
    <citation type="submission" date="2020-07" db="EMBL/GenBank/DDBJ databases">
        <title>Sequencing the genomes of 1000 actinobacteria strains.</title>
        <authorList>
            <person name="Klenk H.-P."/>
        </authorList>
    </citation>
    <scope>NUCLEOTIDE SEQUENCE [LARGE SCALE GENOMIC DNA]</scope>
    <source>
        <strain evidence="3 4">DSM 100723</strain>
    </source>
</reference>
<gene>
    <name evidence="3" type="ORF">FHX74_000550</name>
</gene>
<proteinExistence type="predicted"/>
<dbReference type="InterPro" id="IPR012349">
    <property type="entry name" value="Split_barrel_FMN-bd"/>
</dbReference>